<dbReference type="RefSeq" id="WP_377930756.1">
    <property type="nucleotide sequence ID" value="NZ_JBHUEM010000055.1"/>
</dbReference>
<evidence type="ECO:0000313" key="1">
    <source>
        <dbReference type="EMBL" id="MFD1739516.1"/>
    </source>
</evidence>
<gene>
    <name evidence="1" type="ORF">ACFSCX_23830</name>
</gene>
<proteinExistence type="predicted"/>
<protein>
    <submittedName>
        <fullName evidence="1">Uncharacterized protein</fullName>
    </submittedName>
</protein>
<organism evidence="1 2">
    <name type="scientific">Bacillus salitolerans</name>
    <dbReference type="NCBI Taxonomy" id="1437434"/>
    <lineage>
        <taxon>Bacteria</taxon>
        <taxon>Bacillati</taxon>
        <taxon>Bacillota</taxon>
        <taxon>Bacilli</taxon>
        <taxon>Bacillales</taxon>
        <taxon>Bacillaceae</taxon>
        <taxon>Bacillus</taxon>
    </lineage>
</organism>
<reference evidence="2" key="1">
    <citation type="journal article" date="2019" name="Int. J. Syst. Evol. Microbiol.">
        <title>The Global Catalogue of Microorganisms (GCM) 10K type strain sequencing project: providing services to taxonomists for standard genome sequencing and annotation.</title>
        <authorList>
            <consortium name="The Broad Institute Genomics Platform"/>
            <consortium name="The Broad Institute Genome Sequencing Center for Infectious Disease"/>
            <person name="Wu L."/>
            <person name="Ma J."/>
        </authorList>
    </citation>
    <scope>NUCLEOTIDE SEQUENCE [LARGE SCALE GENOMIC DNA]</scope>
    <source>
        <strain evidence="2">CCUG 49339</strain>
    </source>
</reference>
<accession>A0ABW4LWS6</accession>
<evidence type="ECO:0000313" key="2">
    <source>
        <dbReference type="Proteomes" id="UP001597214"/>
    </source>
</evidence>
<dbReference type="Proteomes" id="UP001597214">
    <property type="component" value="Unassembled WGS sequence"/>
</dbReference>
<comment type="caution">
    <text evidence="1">The sequence shown here is derived from an EMBL/GenBank/DDBJ whole genome shotgun (WGS) entry which is preliminary data.</text>
</comment>
<name>A0ABW4LWS6_9BACI</name>
<keyword evidence="2" id="KW-1185">Reference proteome</keyword>
<sequence length="386" mass="45568">MKKKKKPRQRVRIYGFKFPQNLLEYLRNYQTEHNLQIPASAYAALLIMLKQIHREKSSQGKVQELSLPSNARECRLTYSTLHIGFKFLLKHGIIQEEVNIDGKDVYYLPHYEQSCSSEQPEDLNYFLIPHSLFETNILAELVRTSNSKSFELLFSLLTQFRHGVATIDHTNKIDELKQVRNMSTLKQQLGKRSKGVREALEMLEPLFYIEFVGLKYRGTQVWVHQVHFSLKPECVIENSDAFEVYPLVAEFSKETERILTDLNIRYKPRDLFDIMISFKQEVIEVLKYIAKNDGEHANYSARDSWIESYFYRCLGNFENKIRDQYEERPDFTFTKSIGAYFRTVFRNNLKAFVERVIPVEMIRTANMREFVEAGRVPVLHEVLTKY</sequence>
<dbReference type="EMBL" id="JBHUEM010000055">
    <property type="protein sequence ID" value="MFD1739516.1"/>
    <property type="molecule type" value="Genomic_DNA"/>
</dbReference>